<name>A0AA44J191_9HYPH</name>
<accession>A0AA44J191</accession>
<reference evidence="1" key="1">
    <citation type="submission" date="2019-07" db="EMBL/GenBank/DDBJ databases">
        <title>FDA dAtabase for Regulatory Grade micrObial Sequences (FDA-ARGOS): Supporting development and validation of Infectious Disease Dx tests.</title>
        <authorList>
            <person name="Bachman M."/>
            <person name="Young C."/>
            <person name="Tallon L."/>
            <person name="Sadzewicz L."/>
            <person name="Vavikolanu K."/>
            <person name="Mehta A."/>
            <person name="Aluvathingal J."/>
            <person name="Nadendla S."/>
            <person name="Nandy P."/>
            <person name="Geyer C."/>
            <person name="Yan Y."/>
            <person name="Sichtig H."/>
        </authorList>
    </citation>
    <scope>NUCLEOTIDE SEQUENCE</scope>
    <source>
        <strain evidence="1">FDAARGOS_618</strain>
    </source>
</reference>
<comment type="caution">
    <text evidence="1">The sequence shown here is derived from an EMBL/GenBank/DDBJ whole genome shotgun (WGS) entry which is preliminary data.</text>
</comment>
<gene>
    <name evidence="1" type="ORF">FOB26_21610</name>
</gene>
<protein>
    <submittedName>
        <fullName evidence="1">Uncharacterized protein</fullName>
    </submittedName>
</protein>
<proteinExistence type="predicted"/>
<sequence length="67" mass="7376">MTVQVARKTFIAGEAPAADYRTLDILGWAVTDKPTQEAYRKCTGEDAGPVLDRYVAWAQENIIGDAF</sequence>
<dbReference type="RefSeq" id="WP_172874096.1">
    <property type="nucleotide sequence ID" value="NZ_JABRWL010000006.1"/>
</dbReference>
<dbReference type="AlphaFoldDB" id="A0AA44J191"/>
<evidence type="ECO:0000313" key="1">
    <source>
        <dbReference type="EMBL" id="NRF21656.1"/>
    </source>
</evidence>
<dbReference type="Proteomes" id="UP001155820">
    <property type="component" value="Unassembled WGS sequence"/>
</dbReference>
<organism evidence="1 2">
    <name type="scientific">Agrobacterium pusense</name>
    <dbReference type="NCBI Taxonomy" id="648995"/>
    <lineage>
        <taxon>Bacteria</taxon>
        <taxon>Pseudomonadati</taxon>
        <taxon>Pseudomonadota</taxon>
        <taxon>Alphaproteobacteria</taxon>
        <taxon>Hyphomicrobiales</taxon>
        <taxon>Rhizobiaceae</taxon>
        <taxon>Rhizobium/Agrobacterium group</taxon>
        <taxon>Agrobacterium</taxon>
    </lineage>
</organism>
<evidence type="ECO:0000313" key="2">
    <source>
        <dbReference type="Proteomes" id="UP001155820"/>
    </source>
</evidence>
<keyword evidence="2" id="KW-1185">Reference proteome</keyword>
<dbReference type="EMBL" id="JABRWM010000006">
    <property type="protein sequence ID" value="NRF21656.1"/>
    <property type="molecule type" value="Genomic_DNA"/>
</dbReference>